<gene>
    <name evidence="1" type="ORF">DX130_12950</name>
</gene>
<comment type="caution">
    <text evidence="1">The sequence shown here is derived from an EMBL/GenBank/DDBJ whole genome shotgun (WGS) entry which is preliminary data.</text>
</comment>
<name>A0A371PF82_9BACL</name>
<dbReference type="InterPro" id="IPR029016">
    <property type="entry name" value="GAF-like_dom_sf"/>
</dbReference>
<organism evidence="1 2">
    <name type="scientific">Paenibacillus paeoniae</name>
    <dbReference type="NCBI Taxonomy" id="2292705"/>
    <lineage>
        <taxon>Bacteria</taxon>
        <taxon>Bacillati</taxon>
        <taxon>Bacillota</taxon>
        <taxon>Bacilli</taxon>
        <taxon>Bacillales</taxon>
        <taxon>Paenibacillaceae</taxon>
        <taxon>Paenibacillus</taxon>
    </lineage>
</organism>
<sequence>MNGKAMDEAASELLQLLLMDTDSDLAAIGEGDLASRKLRWIYVAGGTSVRTELIRQRMSLGLSGSALRSGRIIKLEGGLSDNDFFKLGEAIVLTEGLRAAAALPLQPPKERALVIFIGRRRDESYSDAALMRADEIGMLLSGWWDS</sequence>
<keyword evidence="2" id="KW-1185">Reference proteome</keyword>
<protein>
    <submittedName>
        <fullName evidence="1">GAF domain-containing protein</fullName>
    </submittedName>
</protein>
<proteinExistence type="predicted"/>
<dbReference type="SUPFAM" id="SSF55781">
    <property type="entry name" value="GAF domain-like"/>
    <property type="match status" value="1"/>
</dbReference>
<dbReference type="OrthoDB" id="2360948at2"/>
<dbReference type="RefSeq" id="WP_116046106.1">
    <property type="nucleotide sequence ID" value="NZ_QUBQ01000002.1"/>
</dbReference>
<dbReference type="Gene3D" id="3.30.450.40">
    <property type="match status" value="1"/>
</dbReference>
<reference evidence="1 2" key="1">
    <citation type="submission" date="2018-08" db="EMBL/GenBank/DDBJ databases">
        <title>Paenibacillus sp. M4BSY-1, whole genome shotgun sequence.</title>
        <authorList>
            <person name="Tuo L."/>
        </authorList>
    </citation>
    <scope>NUCLEOTIDE SEQUENCE [LARGE SCALE GENOMIC DNA]</scope>
    <source>
        <strain evidence="1 2">M4BSY-1</strain>
    </source>
</reference>
<dbReference type="EMBL" id="QUBQ01000002">
    <property type="protein sequence ID" value="REK74597.1"/>
    <property type="molecule type" value="Genomic_DNA"/>
</dbReference>
<dbReference type="Proteomes" id="UP000261905">
    <property type="component" value="Unassembled WGS sequence"/>
</dbReference>
<evidence type="ECO:0000313" key="2">
    <source>
        <dbReference type="Proteomes" id="UP000261905"/>
    </source>
</evidence>
<dbReference type="AlphaFoldDB" id="A0A371PF82"/>
<evidence type="ECO:0000313" key="1">
    <source>
        <dbReference type="EMBL" id="REK74597.1"/>
    </source>
</evidence>
<accession>A0A371PF82</accession>